<organism evidence="2">
    <name type="scientific">uncultured Helicobacter sp</name>
    <dbReference type="NCBI Taxonomy" id="175537"/>
    <lineage>
        <taxon>Bacteria</taxon>
        <taxon>Pseudomonadati</taxon>
        <taxon>Campylobacterota</taxon>
        <taxon>Epsilonproteobacteria</taxon>
        <taxon>Campylobacterales</taxon>
        <taxon>Helicobacteraceae</taxon>
        <taxon>Helicobacter</taxon>
        <taxon>environmental samples</taxon>
    </lineage>
</organism>
<reference evidence="2" key="1">
    <citation type="journal article" date="2020" name="J. ISSAAS">
        <title>Lactobacilli and other gastrointestinal microbiota of Peromyscus leucopus, reservoir host for agents of Lyme disease and other zoonoses in North America.</title>
        <authorList>
            <person name="Milovic A."/>
            <person name="Bassam K."/>
            <person name="Shao H."/>
            <person name="Chatzistamou I."/>
            <person name="Tufts D.M."/>
            <person name="Diuk-Wasser M."/>
            <person name="Barbour A.G."/>
        </authorList>
    </citation>
    <scope>NUCLEOTIDE SEQUENCE</scope>
    <source>
        <strain evidence="2">LL4</strain>
    </source>
</reference>
<keyword evidence="1" id="KW-0732">Signal</keyword>
<name>A0A650EJX9_9HELI</name>
<sequence>MMKHFQTIALLLSATLLIVLSACGTQKQPVGNFKTLECQTICKGTSCTQQCVEAKGHYYKK</sequence>
<feature type="signal peptide" evidence="1">
    <location>
        <begin position="1"/>
        <end position="24"/>
    </location>
</feature>
<evidence type="ECO:0000313" key="2">
    <source>
        <dbReference type="EMBL" id="QGT50029.1"/>
    </source>
</evidence>
<evidence type="ECO:0008006" key="3">
    <source>
        <dbReference type="Google" id="ProtNLM"/>
    </source>
</evidence>
<dbReference type="EMBL" id="MN577567">
    <property type="protein sequence ID" value="QGT50029.1"/>
    <property type="molecule type" value="Genomic_DNA"/>
</dbReference>
<gene>
    <name evidence="2" type="ORF">Helico4rc_1490</name>
</gene>
<protein>
    <recommendedName>
        <fullName evidence="3">Lipoprotein</fullName>
    </recommendedName>
</protein>
<dbReference type="AlphaFoldDB" id="A0A650EJX9"/>
<accession>A0A650EJX9</accession>
<feature type="chain" id="PRO_5024908773" description="Lipoprotein" evidence="1">
    <location>
        <begin position="25"/>
        <end position="61"/>
    </location>
</feature>
<proteinExistence type="predicted"/>
<dbReference type="PROSITE" id="PS51257">
    <property type="entry name" value="PROKAR_LIPOPROTEIN"/>
    <property type="match status" value="1"/>
</dbReference>
<evidence type="ECO:0000256" key="1">
    <source>
        <dbReference type="SAM" id="SignalP"/>
    </source>
</evidence>